<keyword evidence="6 11" id="KW-0812">Transmembrane</keyword>
<dbReference type="InterPro" id="IPR022346">
    <property type="entry name" value="T2SS_GspH"/>
</dbReference>
<protein>
    <recommendedName>
        <fullName evidence="2">Type II secretion system protein H</fullName>
    </recommendedName>
    <alternativeName>
        <fullName evidence="10">General secretion pathway protein H</fullName>
    </alternativeName>
</protein>
<evidence type="ECO:0000256" key="3">
    <source>
        <dbReference type="ARBA" id="ARBA00022475"/>
    </source>
</evidence>
<evidence type="ECO:0000259" key="12">
    <source>
        <dbReference type="Pfam" id="PF12019"/>
    </source>
</evidence>
<keyword evidence="3" id="KW-1003">Cell membrane</keyword>
<dbReference type="SUPFAM" id="SSF54523">
    <property type="entry name" value="Pili subunits"/>
    <property type="match status" value="1"/>
</dbReference>
<dbReference type="Gene3D" id="3.55.40.10">
    <property type="entry name" value="minor pseudopilin epsh domain"/>
    <property type="match status" value="1"/>
</dbReference>
<evidence type="ECO:0000256" key="7">
    <source>
        <dbReference type="ARBA" id="ARBA00022989"/>
    </source>
</evidence>
<keyword evidence="7 11" id="KW-1133">Transmembrane helix</keyword>
<evidence type="ECO:0000256" key="11">
    <source>
        <dbReference type="SAM" id="Phobius"/>
    </source>
</evidence>
<evidence type="ECO:0000256" key="10">
    <source>
        <dbReference type="ARBA" id="ARBA00030775"/>
    </source>
</evidence>
<dbReference type="EMBL" id="BPEY01000031">
    <property type="protein sequence ID" value="GIU45858.1"/>
    <property type="molecule type" value="Genomic_DNA"/>
</dbReference>
<name>A0ABQ4PE93_9GAMM</name>
<gene>
    <name evidence="13" type="primary">fimT_2</name>
    <name evidence="13" type="ORF">TUM4438_20310</name>
</gene>
<dbReference type="RefSeq" id="WP_220781073.1">
    <property type="nucleotide sequence ID" value="NZ_BPEY01000031.1"/>
</dbReference>
<dbReference type="InterPro" id="IPR045584">
    <property type="entry name" value="Pilin-like"/>
</dbReference>
<proteinExistence type="inferred from homology"/>
<evidence type="ECO:0000313" key="14">
    <source>
        <dbReference type="Proteomes" id="UP000887104"/>
    </source>
</evidence>
<evidence type="ECO:0000256" key="9">
    <source>
        <dbReference type="ARBA" id="ARBA00025772"/>
    </source>
</evidence>
<keyword evidence="4" id="KW-0488">Methylation</keyword>
<feature type="domain" description="General secretion pathway GspH" evidence="12">
    <location>
        <begin position="44"/>
        <end position="157"/>
    </location>
</feature>
<keyword evidence="8 11" id="KW-0472">Membrane</keyword>
<dbReference type="Pfam" id="PF12019">
    <property type="entry name" value="GspH"/>
    <property type="match status" value="1"/>
</dbReference>
<accession>A0ABQ4PE93</accession>
<dbReference type="NCBIfam" id="TIGR02532">
    <property type="entry name" value="IV_pilin_GFxxxE"/>
    <property type="match status" value="1"/>
</dbReference>
<evidence type="ECO:0000256" key="2">
    <source>
        <dbReference type="ARBA" id="ARBA00021549"/>
    </source>
</evidence>
<dbReference type="Proteomes" id="UP000887104">
    <property type="component" value="Unassembled WGS sequence"/>
</dbReference>
<feature type="transmembrane region" description="Helical" evidence="11">
    <location>
        <begin position="6"/>
        <end position="29"/>
    </location>
</feature>
<evidence type="ECO:0000256" key="1">
    <source>
        <dbReference type="ARBA" id="ARBA00004377"/>
    </source>
</evidence>
<evidence type="ECO:0000313" key="13">
    <source>
        <dbReference type="EMBL" id="GIU45858.1"/>
    </source>
</evidence>
<comment type="caution">
    <text evidence="13">The sequence shown here is derived from an EMBL/GenBank/DDBJ whole genome shotgun (WGS) entry which is preliminary data.</text>
</comment>
<dbReference type="InterPro" id="IPR012902">
    <property type="entry name" value="N_methyl_site"/>
</dbReference>
<evidence type="ECO:0000256" key="4">
    <source>
        <dbReference type="ARBA" id="ARBA00022481"/>
    </source>
</evidence>
<sequence length="171" mass="18813">MLKKSAGFTVTELMVAMVVVTILISIATLSLKSIYAHVRSDSNIRTIQQSIQLARNYAIAYGLRVTVCPLQAQICTNNWQQKITVFTDSSTSNTLDGVDQVIHTLGPFSKNDFVTYNRAAIRFQPEGLASGTNGTLRYCPDAFDNKYSRSIIVSQSGRVRLSTKPVICAKS</sequence>
<evidence type="ECO:0000256" key="8">
    <source>
        <dbReference type="ARBA" id="ARBA00023136"/>
    </source>
</evidence>
<evidence type="ECO:0000256" key="5">
    <source>
        <dbReference type="ARBA" id="ARBA00022519"/>
    </source>
</evidence>
<evidence type="ECO:0000256" key="6">
    <source>
        <dbReference type="ARBA" id="ARBA00022692"/>
    </source>
</evidence>
<dbReference type="Pfam" id="PF07963">
    <property type="entry name" value="N_methyl"/>
    <property type="match status" value="1"/>
</dbReference>
<keyword evidence="14" id="KW-1185">Reference proteome</keyword>
<comment type="similarity">
    <text evidence="9">Belongs to the GSP H family.</text>
</comment>
<reference evidence="13" key="1">
    <citation type="submission" date="2021-05" db="EMBL/GenBank/DDBJ databases">
        <title>Molecular characterization for Shewanella algae harboring chromosomal blaOXA-55-like strains isolated from clinical and environment sample.</title>
        <authorList>
            <person name="Ohama Y."/>
            <person name="Aoki K."/>
            <person name="Harada S."/>
            <person name="Moriya K."/>
            <person name="Ishii Y."/>
            <person name="Tateda K."/>
        </authorList>
    </citation>
    <scope>NUCLEOTIDE SEQUENCE</scope>
    <source>
        <strain evidence="13">JCM 11563</strain>
    </source>
</reference>
<organism evidence="13 14">
    <name type="scientific">Shewanella sairae</name>
    <dbReference type="NCBI Taxonomy" id="190310"/>
    <lineage>
        <taxon>Bacteria</taxon>
        <taxon>Pseudomonadati</taxon>
        <taxon>Pseudomonadota</taxon>
        <taxon>Gammaproteobacteria</taxon>
        <taxon>Alteromonadales</taxon>
        <taxon>Shewanellaceae</taxon>
        <taxon>Shewanella</taxon>
    </lineage>
</organism>
<comment type="subcellular location">
    <subcellularLocation>
        <location evidence="1">Cell inner membrane</location>
        <topology evidence="1">Single-pass membrane protein</topology>
    </subcellularLocation>
</comment>
<keyword evidence="5" id="KW-0997">Cell inner membrane</keyword>